<keyword evidence="2" id="KW-0597">Phosphoprotein</keyword>
<proteinExistence type="predicted"/>
<reference evidence="5" key="1">
    <citation type="journal article" date="2017" name="Genome Biol.">
        <title>Comparative genomics reveals high biological diversity and specific adaptations in the industrially and medically important fungal genus Aspergillus.</title>
        <authorList>
            <person name="de Vries R.P."/>
            <person name="Riley R."/>
            <person name="Wiebenga A."/>
            <person name="Aguilar-Osorio G."/>
            <person name="Amillis S."/>
            <person name="Uchima C.A."/>
            <person name="Anderluh G."/>
            <person name="Asadollahi M."/>
            <person name="Askin M."/>
            <person name="Barry K."/>
            <person name="Battaglia E."/>
            <person name="Bayram O."/>
            <person name="Benocci T."/>
            <person name="Braus-Stromeyer S.A."/>
            <person name="Caldana C."/>
            <person name="Canovas D."/>
            <person name="Cerqueira G.C."/>
            <person name="Chen F."/>
            <person name="Chen W."/>
            <person name="Choi C."/>
            <person name="Clum A."/>
            <person name="Dos Santos R.A."/>
            <person name="Damasio A.R."/>
            <person name="Diallinas G."/>
            <person name="Emri T."/>
            <person name="Fekete E."/>
            <person name="Flipphi M."/>
            <person name="Freyberg S."/>
            <person name="Gallo A."/>
            <person name="Gournas C."/>
            <person name="Habgood R."/>
            <person name="Hainaut M."/>
            <person name="Harispe M.L."/>
            <person name="Henrissat B."/>
            <person name="Hilden K.S."/>
            <person name="Hope R."/>
            <person name="Hossain A."/>
            <person name="Karabika E."/>
            <person name="Karaffa L."/>
            <person name="Karanyi Z."/>
            <person name="Krasevec N."/>
            <person name="Kuo A."/>
            <person name="Kusch H."/>
            <person name="LaButti K."/>
            <person name="Lagendijk E.L."/>
            <person name="Lapidus A."/>
            <person name="Levasseur A."/>
            <person name="Lindquist E."/>
            <person name="Lipzen A."/>
            <person name="Logrieco A.F."/>
            <person name="MacCabe A."/>
            <person name="Maekelae M.R."/>
            <person name="Malavazi I."/>
            <person name="Melin P."/>
            <person name="Meyer V."/>
            <person name="Mielnichuk N."/>
            <person name="Miskei M."/>
            <person name="Molnar A.P."/>
            <person name="Mule G."/>
            <person name="Ngan C.Y."/>
            <person name="Orejas M."/>
            <person name="Orosz E."/>
            <person name="Ouedraogo J.P."/>
            <person name="Overkamp K.M."/>
            <person name="Park H.-S."/>
            <person name="Perrone G."/>
            <person name="Piumi F."/>
            <person name="Punt P.J."/>
            <person name="Ram A.F."/>
            <person name="Ramon A."/>
            <person name="Rauscher S."/>
            <person name="Record E."/>
            <person name="Riano-Pachon D.M."/>
            <person name="Robert V."/>
            <person name="Roehrig J."/>
            <person name="Ruller R."/>
            <person name="Salamov A."/>
            <person name="Salih N.S."/>
            <person name="Samson R.A."/>
            <person name="Sandor E."/>
            <person name="Sanguinetti M."/>
            <person name="Schuetze T."/>
            <person name="Sepcic K."/>
            <person name="Shelest E."/>
            <person name="Sherlock G."/>
            <person name="Sophianopoulou V."/>
            <person name="Squina F.M."/>
            <person name="Sun H."/>
            <person name="Susca A."/>
            <person name="Todd R.B."/>
            <person name="Tsang A."/>
            <person name="Unkles S.E."/>
            <person name="van de Wiele N."/>
            <person name="van Rossen-Uffink D."/>
            <person name="Oliveira J.V."/>
            <person name="Vesth T.C."/>
            <person name="Visser J."/>
            <person name="Yu J.-H."/>
            <person name="Zhou M."/>
            <person name="Andersen M.R."/>
            <person name="Archer D.B."/>
            <person name="Baker S.E."/>
            <person name="Benoit I."/>
            <person name="Brakhage A.A."/>
            <person name="Braus G.H."/>
            <person name="Fischer R."/>
            <person name="Frisvad J.C."/>
            <person name="Goldman G.H."/>
            <person name="Houbraken J."/>
            <person name="Oakley B."/>
            <person name="Pocsi I."/>
            <person name="Scazzocchio C."/>
            <person name="Seiboth B."/>
            <person name="vanKuyk P.A."/>
            <person name="Wortman J."/>
            <person name="Dyer P.S."/>
            <person name="Grigoriev I.V."/>
        </authorList>
    </citation>
    <scope>NUCLEOTIDE SEQUENCE [LARGE SCALE GENOMIC DNA]</scope>
    <source>
        <strain evidence="5">CBS 101740 / IMI 381727 / IBT 21946</strain>
    </source>
</reference>
<evidence type="ECO:0000313" key="5">
    <source>
        <dbReference type="Proteomes" id="UP000184499"/>
    </source>
</evidence>
<organism evidence="4 5">
    <name type="scientific">Aspergillus brasiliensis (strain CBS 101740 / IMI 381727 / IBT 21946)</name>
    <dbReference type="NCBI Taxonomy" id="767769"/>
    <lineage>
        <taxon>Eukaryota</taxon>
        <taxon>Fungi</taxon>
        <taxon>Dikarya</taxon>
        <taxon>Ascomycota</taxon>
        <taxon>Pezizomycotina</taxon>
        <taxon>Eurotiomycetes</taxon>
        <taxon>Eurotiomycetidae</taxon>
        <taxon>Eurotiales</taxon>
        <taxon>Aspergillaceae</taxon>
        <taxon>Aspergillus</taxon>
        <taxon>Aspergillus subgen. Circumdati</taxon>
    </lineage>
</organism>
<feature type="domain" description="Thioester reductase (TE)" evidence="3">
    <location>
        <begin position="44"/>
        <end position="280"/>
    </location>
</feature>
<dbReference type="EMBL" id="KV878681">
    <property type="protein sequence ID" value="OJJ74400.1"/>
    <property type="molecule type" value="Genomic_DNA"/>
</dbReference>
<evidence type="ECO:0000256" key="1">
    <source>
        <dbReference type="ARBA" id="ARBA00022450"/>
    </source>
</evidence>
<dbReference type="InterPro" id="IPR051414">
    <property type="entry name" value="Adenylate-forming_Reductase"/>
</dbReference>
<dbReference type="OrthoDB" id="4506143at2759"/>
<keyword evidence="1" id="KW-0596">Phosphopantetheine</keyword>
<dbReference type="SUPFAM" id="SSF51735">
    <property type="entry name" value="NAD(P)-binding Rossmann-fold domains"/>
    <property type="match status" value="1"/>
</dbReference>
<dbReference type="OMA" id="HDFINLM"/>
<gene>
    <name evidence="4" type="ORF">ASPBRDRAFT_27431</name>
</gene>
<dbReference type="Gene3D" id="3.40.50.720">
    <property type="entry name" value="NAD(P)-binding Rossmann-like Domain"/>
    <property type="match status" value="1"/>
</dbReference>
<dbReference type="Proteomes" id="UP000184499">
    <property type="component" value="Unassembled WGS sequence"/>
</dbReference>
<dbReference type="STRING" id="767769.A0A1L9US31"/>
<sequence length="418" mass="46820">MKLDADFHESRATEIEQTFRRYTVDLPVPTQQEKPPVDGHTVLLTGTTGSLGSYILYSLLDRQDVDRIYCLNRAEDAQSRQIESFQSRGLGGNLADNPKVNYLTVDFSKDRLGLCHDAWTQLQTEATVIIHNAWTVNFVVPLQAFEKVHVKGTRTLIDLSLTATHRVHLCLISSTSTVYFWPKRYEGGVPERFVRDAELPMHIGYSESKYVAELMLDEAARVAGLNTSIVRLGQVGGPTTSTGVWNTSDVFPIVLATSIKLGMVPIITGFGGAVDWIPLESAGDVIWEIVSSAAATAADQPGPRVFNLVNPNSLAWKEIATALQEMYPVQIVTIPVWLENLEQAVATSSDPMKDYPATRISSLIDRWFKVDKIPDFEFIMEATQAVSPTLQKLEPIQRDWFLGWLRQWNFSPELMLYD</sequence>
<evidence type="ECO:0000256" key="2">
    <source>
        <dbReference type="ARBA" id="ARBA00022553"/>
    </source>
</evidence>
<dbReference type="PANTHER" id="PTHR43439">
    <property type="entry name" value="PHENYLACETATE-COENZYME A LIGASE"/>
    <property type="match status" value="1"/>
</dbReference>
<dbReference type="RefSeq" id="XP_067481648.1">
    <property type="nucleotide sequence ID" value="XM_067622374.1"/>
</dbReference>
<dbReference type="VEuPathDB" id="FungiDB:ASPBRDRAFT_27431"/>
<dbReference type="GeneID" id="93574862"/>
<dbReference type="AlphaFoldDB" id="A0A1L9US31"/>
<dbReference type="Pfam" id="PF07993">
    <property type="entry name" value="NAD_binding_4"/>
    <property type="match status" value="1"/>
</dbReference>
<keyword evidence="5" id="KW-1185">Reference proteome</keyword>
<evidence type="ECO:0000313" key="4">
    <source>
        <dbReference type="EMBL" id="OJJ74400.1"/>
    </source>
</evidence>
<dbReference type="InterPro" id="IPR013120">
    <property type="entry name" value="FAR_NAD-bd"/>
</dbReference>
<protein>
    <recommendedName>
        <fullName evidence="3">Thioester reductase (TE) domain-containing protein</fullName>
    </recommendedName>
</protein>
<dbReference type="InterPro" id="IPR036291">
    <property type="entry name" value="NAD(P)-bd_dom_sf"/>
</dbReference>
<name>A0A1L9US31_ASPBC</name>
<dbReference type="PANTHER" id="PTHR43439:SF2">
    <property type="entry name" value="ENZYME, PUTATIVE (JCVI)-RELATED"/>
    <property type="match status" value="1"/>
</dbReference>
<accession>A0A1L9US31</accession>
<evidence type="ECO:0000259" key="3">
    <source>
        <dbReference type="Pfam" id="PF07993"/>
    </source>
</evidence>